<comment type="caution">
    <text evidence="2">The sequence shown here is derived from an EMBL/GenBank/DDBJ whole genome shotgun (WGS) entry which is preliminary data.</text>
</comment>
<dbReference type="RefSeq" id="WP_207052162.1">
    <property type="nucleotide sequence ID" value="NZ_JAFIMU010000007.1"/>
</dbReference>
<evidence type="ECO:0000256" key="1">
    <source>
        <dbReference type="SAM" id="Phobius"/>
    </source>
</evidence>
<evidence type="ECO:0000313" key="3">
    <source>
        <dbReference type="Proteomes" id="UP000664052"/>
    </source>
</evidence>
<feature type="transmembrane region" description="Helical" evidence="1">
    <location>
        <begin position="12"/>
        <end position="36"/>
    </location>
</feature>
<evidence type="ECO:0008006" key="4">
    <source>
        <dbReference type="Google" id="ProtNLM"/>
    </source>
</evidence>
<evidence type="ECO:0000313" key="2">
    <source>
        <dbReference type="EMBL" id="MBN8229099.1"/>
    </source>
</evidence>
<gene>
    <name evidence="2" type="ORF">JYK02_16425</name>
</gene>
<organism evidence="2 3">
    <name type="scientific">Corallococcus macrosporus</name>
    <dbReference type="NCBI Taxonomy" id="35"/>
    <lineage>
        <taxon>Bacteria</taxon>
        <taxon>Pseudomonadati</taxon>
        <taxon>Myxococcota</taxon>
        <taxon>Myxococcia</taxon>
        <taxon>Myxococcales</taxon>
        <taxon>Cystobacterineae</taxon>
        <taxon>Myxococcaceae</taxon>
        <taxon>Corallococcus</taxon>
    </lineage>
</organism>
<proteinExistence type="predicted"/>
<sequence>MSAPLLTARRRVRGAASVEMALSMIALIPIFMYALFLDDLLRYSLDAQEAAVTTIWDFTTQDYTKGLKQSGGGGTGPQGGSSNVQHNARLTYCDHESGIDRPDVMSGSNYADCEDLDHHLAVVAHVCWMNDKAKQVTCEAPDTGAASLGGLAGQYQGQFTNGGYIECSARAVVENYLLPEQFLPEFSKKELTKKNWKGEGNVHVNAQAGKEGEMSKGGNAYFLKEQRMSIITDTWALTEDADISPSDSSGEFYERVDYVYSNVSSAWAMKGSMQEFRSALTDELLDGTMLYMFEDSPNNPYVSIHPHLANMQTPANTVDQEGSTRYFNQEWRDWDNDKNQDTYKHGQRGEWYMGCKDPESC</sequence>
<accession>A0ABS3DBQ8</accession>
<keyword evidence="1" id="KW-1133">Transmembrane helix</keyword>
<keyword evidence="1" id="KW-0812">Transmembrane</keyword>
<protein>
    <recommendedName>
        <fullName evidence="4">Pilus assembly protein</fullName>
    </recommendedName>
</protein>
<dbReference type="Proteomes" id="UP000664052">
    <property type="component" value="Unassembled WGS sequence"/>
</dbReference>
<keyword evidence="1" id="KW-0472">Membrane</keyword>
<name>A0ABS3DBQ8_9BACT</name>
<keyword evidence="3" id="KW-1185">Reference proteome</keyword>
<reference evidence="2 3" key="1">
    <citation type="submission" date="2021-02" db="EMBL/GenBank/DDBJ databases">
        <title>De Novo genome assembly of isolated myxobacteria.</title>
        <authorList>
            <person name="Stevens D.C."/>
        </authorList>
    </citation>
    <scope>NUCLEOTIDE SEQUENCE [LARGE SCALE GENOMIC DNA]</scope>
    <source>
        <strain evidence="2 3">ATCC 29039</strain>
    </source>
</reference>
<dbReference type="EMBL" id="JAFIMU010000007">
    <property type="protein sequence ID" value="MBN8229099.1"/>
    <property type="molecule type" value="Genomic_DNA"/>
</dbReference>